<dbReference type="Pfam" id="PF10343">
    <property type="entry name" value="Q_salvage"/>
    <property type="match status" value="1"/>
</dbReference>
<evidence type="ECO:0000313" key="8">
    <source>
        <dbReference type="WBParaSite" id="TMUE_1000005610.1"/>
    </source>
</evidence>
<keyword evidence="7" id="KW-1185">Reference proteome</keyword>
<dbReference type="Proteomes" id="UP000046395">
    <property type="component" value="Unassembled WGS sequence"/>
</dbReference>
<evidence type="ECO:0000256" key="6">
    <source>
        <dbReference type="RuleBase" id="RU365002"/>
    </source>
</evidence>
<evidence type="ECO:0000256" key="5">
    <source>
        <dbReference type="ARBA" id="ARBA00048204"/>
    </source>
</evidence>
<dbReference type="WBParaSite" id="TMUE_1000005610.1">
    <property type="protein sequence ID" value="TMUE_1000005610.1"/>
    <property type="gene ID" value="WBGene00290108"/>
</dbReference>
<dbReference type="GO" id="GO:0016787">
    <property type="term" value="F:hydrolase activity"/>
    <property type="evidence" value="ECO:0007669"/>
    <property type="project" value="UniProtKB-KW"/>
</dbReference>
<evidence type="ECO:0000256" key="1">
    <source>
        <dbReference type="ARBA" id="ARBA00022801"/>
    </source>
</evidence>
<dbReference type="InterPro" id="IPR019438">
    <property type="entry name" value="Q_salvage"/>
</dbReference>
<comment type="function">
    <text evidence="6">Catalyzes the hydrolysis of queuosine 5'-phosphate, releasing the nucleobase queuine (q). Is required for salvage of queuine from exogenous queuosine (Q) that is imported and then converted to queuosine 5'-phosphate intracellularly.</text>
</comment>
<keyword evidence="1 6" id="KW-0378">Hydrolase</keyword>
<dbReference type="EC" id="3.2.2.-" evidence="6"/>
<dbReference type="GO" id="GO:0006400">
    <property type="term" value="P:tRNA modification"/>
    <property type="evidence" value="ECO:0007669"/>
    <property type="project" value="TreeGrafter"/>
</dbReference>
<organism evidence="7 8">
    <name type="scientific">Trichuris muris</name>
    <name type="common">Mouse whipworm</name>
    <dbReference type="NCBI Taxonomy" id="70415"/>
    <lineage>
        <taxon>Eukaryota</taxon>
        <taxon>Metazoa</taxon>
        <taxon>Ecdysozoa</taxon>
        <taxon>Nematoda</taxon>
        <taxon>Enoplea</taxon>
        <taxon>Dorylaimia</taxon>
        <taxon>Trichinellida</taxon>
        <taxon>Trichuridae</taxon>
        <taxon>Trichuris</taxon>
    </lineage>
</organism>
<evidence type="ECO:0000256" key="2">
    <source>
        <dbReference type="ARBA" id="ARBA00035119"/>
    </source>
</evidence>
<sequence>MGERWNCDYLIRNDILDPWSTTSFVVRKARNSKLCCENMDEVVSKFVNEVNRGWLEEDFGIPTALPLHPYNEVKLSLEGSLDRWCFVCSMSFSFWTDYVPGNVPYRVKDPFGRFWVAGSALMVRFNDLIRCGIALSAQSLKEMPFSVFAFLFADLRMATPPMMEERWECIKEVASILDKKFDGKFYNCVLKANGDPMVLLSLVLENFPCYRDVAEYSGHKISFLMKAQMLIVGTSRILREFCDCAALGSCEVFSLSTTYRDIQIMRFYGFLKSSENVESRLTNEELFRFGEPDEVEMRAVANRCLQVLTLRANEMLKITGKGVKITFVDMDYLIHRDRLENSALQFWKSSFPRVRCLFY</sequence>
<dbReference type="PANTHER" id="PTHR21314">
    <property type="entry name" value="QUEUOSINE 5'-PHOSPHATE N-GLYCOSYLASE_HYDROLASE-RELATED"/>
    <property type="match status" value="1"/>
</dbReference>
<accession>A0A5S6QET9</accession>
<dbReference type="PANTHER" id="PTHR21314:SF0">
    <property type="entry name" value="QUEUOSINE 5'-PHOSPHATE N-GLYCOSYLASE_HYDROLASE"/>
    <property type="match status" value="1"/>
</dbReference>
<reference evidence="8" key="1">
    <citation type="submission" date="2019-12" db="UniProtKB">
        <authorList>
            <consortium name="WormBaseParasite"/>
        </authorList>
    </citation>
    <scope>IDENTIFICATION</scope>
</reference>
<protein>
    <recommendedName>
        <fullName evidence="3 6">Queuosine 5'-phosphate N-glycosylase/hydrolase</fullName>
        <ecNumber evidence="6">3.2.2.-</ecNumber>
    </recommendedName>
    <alternativeName>
        <fullName evidence="4 6">Queuosine-nucleotide N-glycosylase/hydrolase</fullName>
    </alternativeName>
</protein>
<dbReference type="AlphaFoldDB" id="A0A5S6QET9"/>
<comment type="catalytic activity">
    <reaction evidence="5 6">
        <text>queuosine 5'-phosphate + H2O = queuine + D-ribose 5-phosphate</text>
        <dbReference type="Rhea" id="RHEA:75387"/>
        <dbReference type="ChEBI" id="CHEBI:15377"/>
        <dbReference type="ChEBI" id="CHEBI:17433"/>
        <dbReference type="ChEBI" id="CHEBI:78346"/>
        <dbReference type="ChEBI" id="CHEBI:194371"/>
    </reaction>
    <physiologicalReaction direction="left-to-right" evidence="5 6">
        <dbReference type="Rhea" id="RHEA:75388"/>
    </physiologicalReaction>
</comment>
<comment type="similarity">
    <text evidence="2 6">Belongs to the QNG1 protein family.</text>
</comment>
<evidence type="ECO:0000313" key="7">
    <source>
        <dbReference type="Proteomes" id="UP000046395"/>
    </source>
</evidence>
<evidence type="ECO:0000256" key="4">
    <source>
        <dbReference type="ARBA" id="ARBA00035393"/>
    </source>
</evidence>
<proteinExistence type="inferred from homology"/>
<name>A0A5S6QET9_TRIMR</name>
<evidence type="ECO:0000256" key="3">
    <source>
        <dbReference type="ARBA" id="ARBA00035306"/>
    </source>
</evidence>